<dbReference type="Gene3D" id="3.20.20.370">
    <property type="entry name" value="Glycoside hydrolase/deacetylase"/>
    <property type="match status" value="1"/>
</dbReference>
<dbReference type="RefSeq" id="WP_138194303.1">
    <property type="nucleotide sequence ID" value="NZ_VCIW01000006.1"/>
</dbReference>
<dbReference type="Proteomes" id="UP000309676">
    <property type="component" value="Unassembled WGS sequence"/>
</dbReference>
<organism evidence="1 2">
    <name type="scientific">Paenibacillus antri</name>
    <dbReference type="NCBI Taxonomy" id="2582848"/>
    <lineage>
        <taxon>Bacteria</taxon>
        <taxon>Bacillati</taxon>
        <taxon>Bacillota</taxon>
        <taxon>Bacilli</taxon>
        <taxon>Bacillales</taxon>
        <taxon>Paenibacillaceae</taxon>
        <taxon>Paenibacillus</taxon>
    </lineage>
</organism>
<reference evidence="1 2" key="1">
    <citation type="submission" date="2019-05" db="EMBL/GenBank/DDBJ databases">
        <authorList>
            <person name="Narsing Rao M.P."/>
            <person name="Li W.J."/>
        </authorList>
    </citation>
    <scope>NUCLEOTIDE SEQUENCE [LARGE SCALE GENOMIC DNA]</scope>
    <source>
        <strain evidence="1 2">SYSU_K30003</strain>
    </source>
</reference>
<proteinExistence type="predicted"/>
<dbReference type="GO" id="GO:0005975">
    <property type="term" value="P:carbohydrate metabolic process"/>
    <property type="evidence" value="ECO:0007669"/>
    <property type="project" value="InterPro"/>
</dbReference>
<name>A0A5R9GAH2_9BACL</name>
<evidence type="ECO:0008006" key="3">
    <source>
        <dbReference type="Google" id="ProtNLM"/>
    </source>
</evidence>
<sequence>MTVATAKVALLFEEKAAQLRWQYGLNVFQLYIQEVLGHAGISYTMLEDADDARLSEADVVVAGLTADTQESAEALWRYAELGGTVVAYGGLNKLAARLDCVRSQATGTGYAALDGRAEPIRYLQAEVWTPKEPTPAVTAKGTLRNGTPDGPAIGPALLSFQVGKGSVHRWAVDIPSTIVALQQGAAPVLQDGVPAKDGTGALDEYILKADDVCEMDWELDRRTTDTGAVYYAFPYADYWREALLGHLLGAAAERGLAIPFLDVWPDGVEQVALISLDSDMNEDAAAETTLDVLKACGVPSTWCMIEPGFGEAVYKRAVREGHELAFHYNALEQEKGVWGAQEFKRQLEWARRATGRQGIVSNKNHYTRFEGWGELFRWLEAADIQADQTRGPSKKGNIGFLFGTCHPYFPIAWSDEENRMYDVLEVGFLTQDLNHPMLADDSVAVPFLDTVRGVRGLAHFLFHQTHIHHKEPVRQAVAKVVAEAERRGFAFWTCEQINEWERSRRSVRIRGAGADGAIEAEAGTLAQDAVVWVPRTAAFGSGEPTELRYGVPCVKRVLRAKREHKEEAVANG</sequence>
<accession>A0A5R9GAH2</accession>
<evidence type="ECO:0000313" key="2">
    <source>
        <dbReference type="Proteomes" id="UP000309676"/>
    </source>
</evidence>
<dbReference type="EMBL" id="VCIW01000006">
    <property type="protein sequence ID" value="TLS52059.1"/>
    <property type="molecule type" value="Genomic_DNA"/>
</dbReference>
<dbReference type="SUPFAM" id="SSF88713">
    <property type="entry name" value="Glycoside hydrolase/deacetylase"/>
    <property type="match status" value="1"/>
</dbReference>
<dbReference type="AlphaFoldDB" id="A0A5R9GAH2"/>
<dbReference type="InterPro" id="IPR011330">
    <property type="entry name" value="Glyco_hydro/deAcase_b/a-brl"/>
</dbReference>
<keyword evidence="2" id="KW-1185">Reference proteome</keyword>
<gene>
    <name evidence="1" type="ORF">FE782_11870</name>
</gene>
<protein>
    <recommendedName>
        <fullName evidence="3">NodB homology domain-containing protein</fullName>
    </recommendedName>
</protein>
<comment type="caution">
    <text evidence="1">The sequence shown here is derived from an EMBL/GenBank/DDBJ whole genome shotgun (WGS) entry which is preliminary data.</text>
</comment>
<dbReference type="OrthoDB" id="2492838at2"/>
<evidence type="ECO:0000313" key="1">
    <source>
        <dbReference type="EMBL" id="TLS52059.1"/>
    </source>
</evidence>